<keyword evidence="3" id="KW-0378">Hydrolase</keyword>
<dbReference type="EMBL" id="JBHTOH010000020">
    <property type="protein sequence ID" value="MFD1410635.1"/>
    <property type="molecule type" value="Genomic_DNA"/>
</dbReference>
<dbReference type="SUPFAM" id="SSF116734">
    <property type="entry name" value="DNA methylase specificity domain"/>
    <property type="match status" value="1"/>
</dbReference>
<keyword evidence="1" id="KW-0680">Restriction system</keyword>
<evidence type="ECO:0000313" key="4">
    <source>
        <dbReference type="Proteomes" id="UP001597191"/>
    </source>
</evidence>
<keyword evidence="3" id="KW-0255">Endonuclease</keyword>
<name>A0ABW4BM96_9LACO</name>
<accession>A0ABW4BM96</accession>
<evidence type="ECO:0000256" key="2">
    <source>
        <dbReference type="ARBA" id="ARBA00023125"/>
    </source>
</evidence>
<dbReference type="InterPro" id="IPR044946">
    <property type="entry name" value="Restrct_endonuc_typeI_TRD_sf"/>
</dbReference>
<sequence>MKLTKIVKLNVGSPQFRINATNDQQAQVYPFYSQVDLEEELTGIYDNMAKNKQIRTHDEVNLLHGGEVIFNLVSGRAAVVSTRHDGYIYTQNFVVLNPTSQLNSQYLVYLLNENHGIQHQLQVGLQGSMVLKYTVRQLRELRLPQLPEYRQQVIIGQIYFKQLRLQALQIRRANNETLLKFAKLAEVSSDEKKHDRIGF</sequence>
<reference evidence="4" key="1">
    <citation type="journal article" date="2019" name="Int. J. Syst. Evol. Microbiol.">
        <title>The Global Catalogue of Microorganisms (GCM) 10K type strain sequencing project: providing services to taxonomists for standard genome sequencing and annotation.</title>
        <authorList>
            <consortium name="The Broad Institute Genomics Platform"/>
            <consortium name="The Broad Institute Genome Sequencing Center for Infectious Disease"/>
            <person name="Wu L."/>
            <person name="Ma J."/>
        </authorList>
    </citation>
    <scope>NUCLEOTIDE SEQUENCE [LARGE SCALE GENOMIC DNA]</scope>
    <source>
        <strain evidence="4">CCM 8937</strain>
    </source>
</reference>
<dbReference type="GO" id="GO:0004519">
    <property type="term" value="F:endonuclease activity"/>
    <property type="evidence" value="ECO:0007669"/>
    <property type="project" value="UniProtKB-KW"/>
</dbReference>
<protein>
    <submittedName>
        <fullName evidence="3">Restriction endonuclease subunit S</fullName>
    </submittedName>
</protein>
<keyword evidence="2" id="KW-0238">DNA-binding</keyword>
<evidence type="ECO:0000256" key="1">
    <source>
        <dbReference type="ARBA" id="ARBA00022747"/>
    </source>
</evidence>
<keyword evidence="3" id="KW-0540">Nuclease</keyword>
<dbReference type="Proteomes" id="UP001597191">
    <property type="component" value="Unassembled WGS sequence"/>
</dbReference>
<gene>
    <name evidence="3" type="ORF">ACFQ4R_03270</name>
</gene>
<comment type="caution">
    <text evidence="3">The sequence shown here is derived from an EMBL/GenBank/DDBJ whole genome shotgun (WGS) entry which is preliminary data.</text>
</comment>
<evidence type="ECO:0000313" key="3">
    <source>
        <dbReference type="EMBL" id="MFD1410635.1"/>
    </source>
</evidence>
<keyword evidence="4" id="KW-1185">Reference proteome</keyword>
<proteinExistence type="predicted"/>
<dbReference type="Gene3D" id="3.90.220.20">
    <property type="entry name" value="DNA methylase specificity domains"/>
    <property type="match status" value="1"/>
</dbReference>
<dbReference type="RefSeq" id="WP_125650235.1">
    <property type="nucleotide sequence ID" value="NZ_JBHTOH010000020.1"/>
</dbReference>
<organism evidence="3 4">
    <name type="scientific">Lapidilactobacillus gannanensis</name>
    <dbReference type="NCBI Taxonomy" id="2486002"/>
    <lineage>
        <taxon>Bacteria</taxon>
        <taxon>Bacillati</taxon>
        <taxon>Bacillota</taxon>
        <taxon>Bacilli</taxon>
        <taxon>Lactobacillales</taxon>
        <taxon>Lactobacillaceae</taxon>
        <taxon>Lapidilactobacillus</taxon>
    </lineage>
</organism>